<dbReference type="RefSeq" id="XP_009827257.1">
    <property type="nucleotide sequence ID" value="XM_009828955.1"/>
</dbReference>
<sequence length="74" mass="7906">MAVGFGSSSSGQYFKIKTRGKGMCNVAEGISYPQLGGHPQQVTPGKPIAPAHRTTTRKPRVPVHTQTDSETELP</sequence>
<name>W4GVX1_APHAT</name>
<evidence type="ECO:0000313" key="2">
    <source>
        <dbReference type="EMBL" id="ETV83827.1"/>
    </source>
</evidence>
<protein>
    <submittedName>
        <fullName evidence="2">Uncharacterized protein</fullName>
    </submittedName>
</protein>
<dbReference type="EMBL" id="KI913120">
    <property type="protein sequence ID" value="ETV83827.1"/>
    <property type="molecule type" value="Genomic_DNA"/>
</dbReference>
<dbReference type="AlphaFoldDB" id="W4GVX1"/>
<organism evidence="2">
    <name type="scientific">Aphanomyces astaci</name>
    <name type="common">Crayfish plague agent</name>
    <dbReference type="NCBI Taxonomy" id="112090"/>
    <lineage>
        <taxon>Eukaryota</taxon>
        <taxon>Sar</taxon>
        <taxon>Stramenopiles</taxon>
        <taxon>Oomycota</taxon>
        <taxon>Saprolegniomycetes</taxon>
        <taxon>Saprolegniales</taxon>
        <taxon>Verrucalvaceae</taxon>
        <taxon>Aphanomyces</taxon>
    </lineage>
</organism>
<dbReference type="VEuPathDB" id="FungiDB:H257_04438"/>
<evidence type="ECO:0000256" key="1">
    <source>
        <dbReference type="SAM" id="MobiDB-lite"/>
    </source>
</evidence>
<dbReference type="GeneID" id="20806434"/>
<accession>W4GVX1</accession>
<reference evidence="2" key="1">
    <citation type="submission" date="2013-12" db="EMBL/GenBank/DDBJ databases">
        <title>The Genome Sequence of Aphanomyces astaci APO3.</title>
        <authorList>
            <consortium name="The Broad Institute Genomics Platform"/>
            <person name="Russ C."/>
            <person name="Tyler B."/>
            <person name="van West P."/>
            <person name="Dieguez-Uribeondo J."/>
            <person name="Young S.K."/>
            <person name="Zeng Q."/>
            <person name="Gargeya S."/>
            <person name="Fitzgerald M."/>
            <person name="Abouelleil A."/>
            <person name="Alvarado L."/>
            <person name="Chapman S.B."/>
            <person name="Gainer-Dewar J."/>
            <person name="Goldberg J."/>
            <person name="Griggs A."/>
            <person name="Gujja S."/>
            <person name="Hansen M."/>
            <person name="Howarth C."/>
            <person name="Imamovic A."/>
            <person name="Ireland A."/>
            <person name="Larimer J."/>
            <person name="McCowan C."/>
            <person name="Murphy C."/>
            <person name="Pearson M."/>
            <person name="Poon T.W."/>
            <person name="Priest M."/>
            <person name="Roberts A."/>
            <person name="Saif S."/>
            <person name="Shea T."/>
            <person name="Sykes S."/>
            <person name="Wortman J."/>
            <person name="Nusbaum C."/>
            <person name="Birren B."/>
        </authorList>
    </citation>
    <scope>NUCLEOTIDE SEQUENCE [LARGE SCALE GENOMIC DNA]</scope>
    <source>
        <strain evidence="2">APO3</strain>
    </source>
</reference>
<feature type="region of interest" description="Disordered" evidence="1">
    <location>
        <begin position="35"/>
        <end position="74"/>
    </location>
</feature>
<gene>
    <name evidence="2" type="ORF">H257_04438</name>
</gene>
<proteinExistence type="predicted"/>